<feature type="signal peptide" evidence="1">
    <location>
        <begin position="1"/>
        <end position="18"/>
    </location>
</feature>
<feature type="chain" id="PRO_5043605512" evidence="1">
    <location>
        <begin position="19"/>
        <end position="380"/>
    </location>
</feature>
<dbReference type="AlphaFoldDB" id="A0AAU8RAL5"/>
<dbReference type="InterPro" id="IPR011990">
    <property type="entry name" value="TPR-like_helical_dom_sf"/>
</dbReference>
<dbReference type="GeneID" id="78059813"/>
<dbReference type="KEGG" id="cbat:M666_03585"/>
<dbReference type="SUPFAM" id="SSF53474">
    <property type="entry name" value="alpha/beta-Hydrolases"/>
    <property type="match status" value="1"/>
</dbReference>
<evidence type="ECO:0000313" key="2">
    <source>
        <dbReference type="EMBL" id="AIZ40731.1"/>
    </source>
</evidence>
<proteinExistence type="predicted"/>
<keyword evidence="1" id="KW-0732">Signal</keyword>
<dbReference type="RefSeq" id="WP_029447721.1">
    <property type="nucleotide sequence ID" value="NZ_CP009976.1"/>
</dbReference>
<dbReference type="Gene3D" id="1.25.40.10">
    <property type="entry name" value="Tetratricopeptide repeat domain"/>
    <property type="match status" value="1"/>
</dbReference>
<dbReference type="InterPro" id="IPR029058">
    <property type="entry name" value="AB_hydrolase_fold"/>
</dbReference>
<dbReference type="Gene3D" id="3.40.50.1820">
    <property type="entry name" value="alpha/beta hydrolase"/>
    <property type="match status" value="1"/>
</dbReference>
<dbReference type="EMBL" id="CP009976">
    <property type="protein sequence ID" value="AIZ40731.1"/>
    <property type="molecule type" value="Genomic_DNA"/>
</dbReference>
<protein>
    <submittedName>
        <fullName evidence="2">Esterase</fullName>
    </submittedName>
</protein>
<dbReference type="Proteomes" id="UP000030786">
    <property type="component" value="Chromosome"/>
</dbReference>
<reference evidence="2 3" key="1">
    <citation type="journal article" date="2014" name="Environ. Microbiol.">
        <title>Contrasting genomic patterns and infection strategies of two co-existing Bacteroidetes podovirus genera.</title>
        <authorList>
            <person name="Holmfeldt K."/>
            <person name="Howard-Varona C."/>
            <person name="Solonenko N."/>
            <person name="Sullivan M.B."/>
        </authorList>
    </citation>
    <scope>NUCLEOTIDE SEQUENCE [LARGE SCALE GENOMIC DNA]</scope>
    <source>
        <strain evidence="2 3">18</strain>
    </source>
</reference>
<organism evidence="2 3">
    <name type="scientific">Cellulophaga baltica 18</name>
    <dbReference type="NCBI Taxonomy" id="1348584"/>
    <lineage>
        <taxon>Bacteria</taxon>
        <taxon>Pseudomonadati</taxon>
        <taxon>Bacteroidota</taxon>
        <taxon>Flavobacteriia</taxon>
        <taxon>Flavobacteriales</taxon>
        <taxon>Flavobacteriaceae</taxon>
        <taxon>Cellulophaga</taxon>
    </lineage>
</organism>
<dbReference type="Pfam" id="PF00756">
    <property type="entry name" value="Esterase"/>
    <property type="match status" value="1"/>
</dbReference>
<accession>A0AAU8RAL5</accession>
<dbReference type="InterPro" id="IPR000801">
    <property type="entry name" value="Esterase-like"/>
</dbReference>
<evidence type="ECO:0000256" key="1">
    <source>
        <dbReference type="SAM" id="SignalP"/>
    </source>
</evidence>
<sequence length="380" mass="44063">MKCILTVLAFFLYLGSNAQVTQEIFESFKLQERRDVQYYIPENYTQEKKYPLIIVLDAEYLFENVVATAKFYSRFHGMPEAIIAGVNQSKNNERYDDCAFDEVSGLPSDSSKLFFEFLGMELIPYLETSYNTAPFKMIVGYDITANFSNYYLFKEDSLFNSYVSISPTLAPEMETRVPARLSAMDKTIFYHLITDGEKAKKDTQTPILNTAIKAIEKENLHYFYDEYKDADHISVATYSIGKAFDDVFTMFKPISPTEYKTQILTSEEPVFDYLSNKYEMIEKLFGFRKSVDLNDIMAIYAASRKKEDFESLKPLADLCKKEYPETMLGFYFEGEYLEQMGEPKKALRTFEKAFGMEEIDFLTKDMALEKIDALKADFGY</sequence>
<name>A0AAU8RAL5_9FLAO</name>
<gene>
    <name evidence="2" type="ORF">M666_03585</name>
</gene>
<evidence type="ECO:0000313" key="3">
    <source>
        <dbReference type="Proteomes" id="UP000030786"/>
    </source>
</evidence>